<dbReference type="InterPro" id="IPR005632">
    <property type="entry name" value="Chaperone_Skp"/>
</dbReference>
<dbReference type="Gene3D" id="3.30.910.20">
    <property type="entry name" value="Skp domain"/>
    <property type="match status" value="1"/>
</dbReference>
<dbReference type="SUPFAM" id="SSF111384">
    <property type="entry name" value="OmpH-like"/>
    <property type="match status" value="1"/>
</dbReference>
<feature type="region of interest" description="Disordered" evidence="2">
    <location>
        <begin position="210"/>
        <end position="241"/>
    </location>
</feature>
<keyword evidence="5" id="KW-1185">Reference proteome</keyword>
<dbReference type="InterPro" id="IPR024930">
    <property type="entry name" value="Skp_dom_sf"/>
</dbReference>
<dbReference type="EMBL" id="CYSF01000009">
    <property type="protein sequence ID" value="CUH84951.1"/>
    <property type="molecule type" value="Genomic_DNA"/>
</dbReference>
<dbReference type="Proteomes" id="UP000051681">
    <property type="component" value="Unassembled WGS sequence"/>
</dbReference>
<dbReference type="GO" id="GO:0051082">
    <property type="term" value="F:unfolded protein binding"/>
    <property type="evidence" value="ECO:0007669"/>
    <property type="project" value="InterPro"/>
</dbReference>
<feature type="coiled-coil region" evidence="1">
    <location>
        <begin position="78"/>
        <end position="116"/>
    </location>
</feature>
<feature type="chain" id="PRO_5006063669" evidence="3">
    <location>
        <begin position="32"/>
        <end position="241"/>
    </location>
</feature>
<keyword evidence="1" id="KW-0175">Coiled coil</keyword>
<evidence type="ECO:0000313" key="4">
    <source>
        <dbReference type="EMBL" id="CUH84951.1"/>
    </source>
</evidence>
<proteinExistence type="predicted"/>
<dbReference type="Pfam" id="PF03938">
    <property type="entry name" value="OmpH"/>
    <property type="match status" value="1"/>
</dbReference>
<reference evidence="4 5" key="1">
    <citation type="submission" date="2015-09" db="EMBL/GenBank/DDBJ databases">
        <authorList>
            <consortium name="Swine Surveillance"/>
        </authorList>
    </citation>
    <scope>NUCLEOTIDE SEQUENCE [LARGE SCALE GENOMIC DNA]</scope>
    <source>
        <strain evidence="4 5">CECT 8383</strain>
    </source>
</reference>
<gene>
    <name evidence="4" type="ORF">TM5383_02172</name>
</gene>
<feature type="region of interest" description="Disordered" evidence="2">
    <location>
        <begin position="31"/>
        <end position="53"/>
    </location>
</feature>
<sequence length="241" mass="25874">MRMMTKRQRQIGRATLAAVLLGLPLTTGAGAQDTSLPQSSATPQVQSQATPTAPIQSPVLSIDSEQFFRGSAFGLRVIAEYQDALRALDVENTRIADELRAEEQALTAQRAQLDSATFAKMADAFHERVQGIRREQTAKQQVIESRVELAERRFLTAAFPVVEALMTERGAAIIVEKRNVYATNLSIEITDDAIARINAELGDGLAFIAGQSGQTGTDDGTSTETDAAPATENAPQAGNDN</sequence>
<accession>A0A0P1GQL8</accession>
<dbReference type="SMART" id="SM00935">
    <property type="entry name" value="OmpH"/>
    <property type="match status" value="1"/>
</dbReference>
<evidence type="ECO:0000256" key="3">
    <source>
        <dbReference type="SAM" id="SignalP"/>
    </source>
</evidence>
<feature type="compositionally biased region" description="Low complexity" evidence="2">
    <location>
        <begin position="210"/>
        <end position="223"/>
    </location>
</feature>
<feature type="compositionally biased region" description="Polar residues" evidence="2">
    <location>
        <begin position="32"/>
        <end position="53"/>
    </location>
</feature>
<name>A0A0P1GQL8_9RHOB</name>
<feature type="signal peptide" evidence="3">
    <location>
        <begin position="1"/>
        <end position="31"/>
    </location>
</feature>
<evidence type="ECO:0000256" key="1">
    <source>
        <dbReference type="SAM" id="Coils"/>
    </source>
</evidence>
<evidence type="ECO:0000313" key="5">
    <source>
        <dbReference type="Proteomes" id="UP000051681"/>
    </source>
</evidence>
<dbReference type="STRING" id="340021.TM5383_02172"/>
<evidence type="ECO:0000256" key="2">
    <source>
        <dbReference type="SAM" id="MobiDB-lite"/>
    </source>
</evidence>
<protein>
    <submittedName>
        <fullName evidence="4">Outer membrane protein</fullName>
    </submittedName>
</protein>
<organism evidence="4 5">
    <name type="scientific">Thalassovita mediterranea</name>
    <dbReference type="NCBI Taxonomy" id="340021"/>
    <lineage>
        <taxon>Bacteria</taxon>
        <taxon>Pseudomonadati</taxon>
        <taxon>Pseudomonadota</taxon>
        <taxon>Alphaproteobacteria</taxon>
        <taxon>Rhodobacterales</taxon>
        <taxon>Roseobacteraceae</taxon>
        <taxon>Thalassovita</taxon>
    </lineage>
</organism>
<dbReference type="OrthoDB" id="7868372at2"/>
<dbReference type="AlphaFoldDB" id="A0A0P1GQL8"/>
<keyword evidence="3" id="KW-0732">Signal</keyword>